<reference evidence="2" key="1">
    <citation type="journal article" date="2021" name="Mol. Plant Microbe Interact.">
        <title>Complete Genome Sequence of the Plant-Pathogenic Fungus Colletotrichum lupini.</title>
        <authorList>
            <person name="Baroncelli R."/>
            <person name="Pensec F."/>
            <person name="Da Lio D."/>
            <person name="Boufleur T."/>
            <person name="Vicente I."/>
            <person name="Sarrocco S."/>
            <person name="Picot A."/>
            <person name="Baraldi E."/>
            <person name="Sukno S."/>
            <person name="Thon M."/>
            <person name="Le Floch G."/>
        </authorList>
    </citation>
    <scope>NUCLEOTIDE SEQUENCE</scope>
    <source>
        <strain evidence="2">IMI 504893</strain>
    </source>
</reference>
<sequence>MSPKFMPSSCWMLSFSFMLSTGQSDSVKPSIPCQDVHTRSPQRLRTGWPWARPSRESERWLVPVASKFVDSVDVFSQSAASKTLDDEDSCELLRRPTTRRSNDDPWRHEQLGPLLEISVAIPPASKGRGSPPMYFGALGLKQKGENVAWDALMESRSTGPQGWAGQPPRIYSAE</sequence>
<proteinExistence type="predicted"/>
<name>A0A9Q8WAT1_9PEZI</name>
<keyword evidence="3" id="KW-1185">Reference proteome</keyword>
<dbReference type="AlphaFoldDB" id="A0A9Q8WAT1"/>
<feature type="chain" id="PRO_5040228695" description="Secreted protein" evidence="1">
    <location>
        <begin position="25"/>
        <end position="174"/>
    </location>
</feature>
<evidence type="ECO:0000256" key="1">
    <source>
        <dbReference type="SAM" id="SignalP"/>
    </source>
</evidence>
<dbReference type="EMBL" id="CP019474">
    <property type="protein sequence ID" value="UQC76943.1"/>
    <property type="molecule type" value="Genomic_DNA"/>
</dbReference>
<dbReference type="GeneID" id="73336451"/>
<dbReference type="Proteomes" id="UP000830671">
    <property type="component" value="Chromosome 2"/>
</dbReference>
<dbReference type="KEGG" id="clup:CLUP02_02409"/>
<accession>A0A9Q8WAT1</accession>
<evidence type="ECO:0000313" key="3">
    <source>
        <dbReference type="Proteomes" id="UP000830671"/>
    </source>
</evidence>
<evidence type="ECO:0008006" key="4">
    <source>
        <dbReference type="Google" id="ProtNLM"/>
    </source>
</evidence>
<dbReference type="RefSeq" id="XP_049138584.1">
    <property type="nucleotide sequence ID" value="XM_049281441.1"/>
</dbReference>
<protein>
    <recommendedName>
        <fullName evidence="4">Secreted protein</fullName>
    </recommendedName>
</protein>
<evidence type="ECO:0000313" key="2">
    <source>
        <dbReference type="EMBL" id="UQC76943.1"/>
    </source>
</evidence>
<organism evidence="2 3">
    <name type="scientific">Colletotrichum lupini</name>
    <dbReference type="NCBI Taxonomy" id="145971"/>
    <lineage>
        <taxon>Eukaryota</taxon>
        <taxon>Fungi</taxon>
        <taxon>Dikarya</taxon>
        <taxon>Ascomycota</taxon>
        <taxon>Pezizomycotina</taxon>
        <taxon>Sordariomycetes</taxon>
        <taxon>Hypocreomycetidae</taxon>
        <taxon>Glomerellales</taxon>
        <taxon>Glomerellaceae</taxon>
        <taxon>Colletotrichum</taxon>
        <taxon>Colletotrichum acutatum species complex</taxon>
    </lineage>
</organism>
<gene>
    <name evidence="2" type="ORF">CLUP02_02409</name>
</gene>
<feature type="signal peptide" evidence="1">
    <location>
        <begin position="1"/>
        <end position="24"/>
    </location>
</feature>
<keyword evidence="1" id="KW-0732">Signal</keyword>